<organism evidence="1">
    <name type="scientific">marine metagenome</name>
    <dbReference type="NCBI Taxonomy" id="408172"/>
    <lineage>
        <taxon>unclassified sequences</taxon>
        <taxon>metagenomes</taxon>
        <taxon>ecological metagenomes</taxon>
    </lineage>
</organism>
<dbReference type="AlphaFoldDB" id="A0A383BGX6"/>
<evidence type="ECO:0000313" key="1">
    <source>
        <dbReference type="EMBL" id="SVE19071.1"/>
    </source>
</evidence>
<reference evidence="1" key="1">
    <citation type="submission" date="2018-05" db="EMBL/GenBank/DDBJ databases">
        <authorList>
            <person name="Lanie J.A."/>
            <person name="Ng W.-L."/>
            <person name="Kazmierczak K.M."/>
            <person name="Andrzejewski T.M."/>
            <person name="Davidsen T.M."/>
            <person name="Wayne K.J."/>
            <person name="Tettelin H."/>
            <person name="Glass J.I."/>
            <person name="Rusch D."/>
            <person name="Podicherti R."/>
            <person name="Tsui H.-C.T."/>
            <person name="Winkler M.E."/>
        </authorList>
    </citation>
    <scope>NUCLEOTIDE SEQUENCE</scope>
</reference>
<protein>
    <submittedName>
        <fullName evidence="1">Uncharacterized protein</fullName>
    </submittedName>
</protein>
<dbReference type="EMBL" id="UINC01200266">
    <property type="protein sequence ID" value="SVE19071.1"/>
    <property type="molecule type" value="Genomic_DNA"/>
</dbReference>
<proteinExistence type="predicted"/>
<name>A0A383BGX6_9ZZZZ</name>
<accession>A0A383BGX6</accession>
<sequence>VGLLKQSLAIVGGAGKGTAEVAKQIGLEQVFGQGGVVYRYEAVSVSDGVGLVQRTGDELLARAALAEKEDVDRQAEHPRQVIDDAAQAILAAHEVEDRAAESGAVVGPCFHLDQYDAA</sequence>
<dbReference type="AntiFam" id="ANF00077">
    <property type="entry name" value="Shadow ORF (opposite AtoC)"/>
</dbReference>
<feature type="non-terminal residue" evidence="1">
    <location>
        <position position="118"/>
    </location>
</feature>
<feature type="non-terminal residue" evidence="1">
    <location>
        <position position="1"/>
    </location>
</feature>
<gene>
    <name evidence="1" type="ORF">METZ01_LOCUS471925</name>
</gene>